<organism evidence="1 2">
    <name type="scientific">Boeremia exigua</name>
    <dbReference type="NCBI Taxonomy" id="749465"/>
    <lineage>
        <taxon>Eukaryota</taxon>
        <taxon>Fungi</taxon>
        <taxon>Dikarya</taxon>
        <taxon>Ascomycota</taxon>
        <taxon>Pezizomycotina</taxon>
        <taxon>Dothideomycetes</taxon>
        <taxon>Pleosporomycetidae</taxon>
        <taxon>Pleosporales</taxon>
        <taxon>Pleosporineae</taxon>
        <taxon>Didymellaceae</taxon>
        <taxon>Boeremia</taxon>
    </lineage>
</organism>
<evidence type="ECO:0000313" key="1">
    <source>
        <dbReference type="EMBL" id="KAJ8118340.1"/>
    </source>
</evidence>
<evidence type="ECO:0000313" key="2">
    <source>
        <dbReference type="Proteomes" id="UP001153331"/>
    </source>
</evidence>
<keyword evidence="2" id="KW-1185">Reference proteome</keyword>
<comment type="caution">
    <text evidence="1">The sequence shown here is derived from an EMBL/GenBank/DDBJ whole genome shotgun (WGS) entry which is preliminary data.</text>
</comment>
<protein>
    <submittedName>
        <fullName evidence="1">Uncharacterized protein</fullName>
    </submittedName>
</protein>
<accession>A0ACC2ISY5</accession>
<dbReference type="EMBL" id="JAPHNI010000022">
    <property type="protein sequence ID" value="KAJ8118340.1"/>
    <property type="molecule type" value="Genomic_DNA"/>
</dbReference>
<dbReference type="Proteomes" id="UP001153331">
    <property type="component" value="Unassembled WGS sequence"/>
</dbReference>
<gene>
    <name evidence="1" type="ORF">OPT61_g654</name>
</gene>
<proteinExistence type="predicted"/>
<sequence>MSKDPHAEPPSRTLPQTAILAPSRRQVSQPIENGSVFRADVARKRQAAPDSAHHSLWPLRSPVCWPAPANEQPALDELLAFLEQWRNTTQGGMVLGVAGLLAPTISLIY</sequence>
<reference evidence="1" key="1">
    <citation type="submission" date="2022-11" db="EMBL/GenBank/DDBJ databases">
        <title>Genome Sequence of Boeremia exigua.</title>
        <authorList>
            <person name="Buettner E."/>
        </authorList>
    </citation>
    <scope>NUCLEOTIDE SEQUENCE</scope>
    <source>
        <strain evidence="1">CU02</strain>
    </source>
</reference>
<name>A0ACC2ISY5_9PLEO</name>